<evidence type="ECO:0000313" key="3">
    <source>
        <dbReference type="EMBL" id="ABD10171.1"/>
    </source>
</evidence>
<dbReference type="STRING" id="106370.Francci3_0787"/>
<reference evidence="3 4" key="1">
    <citation type="journal article" date="2007" name="Genome Res.">
        <title>Genome characteristics of facultatively symbiotic Frankia sp. strains reflect host range and host plant biogeography.</title>
        <authorList>
            <person name="Normand P."/>
            <person name="Lapierre P."/>
            <person name="Tisa L.S."/>
            <person name="Gogarten J.P."/>
            <person name="Alloisio N."/>
            <person name="Bagnarol E."/>
            <person name="Bassi C.A."/>
            <person name="Berry A.M."/>
            <person name="Bickhart D.M."/>
            <person name="Choisne N."/>
            <person name="Couloux A."/>
            <person name="Cournoyer B."/>
            <person name="Cruveiller S."/>
            <person name="Daubin V."/>
            <person name="Demange N."/>
            <person name="Francino M.P."/>
            <person name="Goltsman E."/>
            <person name="Huang Y."/>
            <person name="Kopp O.R."/>
            <person name="Labarre L."/>
            <person name="Lapidus A."/>
            <person name="Lavire C."/>
            <person name="Marechal J."/>
            <person name="Martinez M."/>
            <person name="Mastronunzio J.E."/>
            <person name="Mullin B.C."/>
            <person name="Niemann J."/>
            <person name="Pujic P."/>
            <person name="Rawnsley T."/>
            <person name="Rouy Z."/>
            <person name="Schenowitz C."/>
            <person name="Sellstedt A."/>
            <person name="Tavares F."/>
            <person name="Tomkins J.P."/>
            <person name="Vallenet D."/>
            <person name="Valverde C."/>
            <person name="Wall L.G."/>
            <person name="Wang Y."/>
            <person name="Medigue C."/>
            <person name="Benson D.R."/>
        </authorList>
    </citation>
    <scope>NUCLEOTIDE SEQUENCE [LARGE SCALE GENOMIC DNA]</scope>
    <source>
        <strain evidence="4">DSM 45818 / CECT 9043 / CcI3</strain>
    </source>
</reference>
<accession>Q2JEX1</accession>
<dbReference type="AlphaFoldDB" id="Q2JEX1"/>
<dbReference type="HOGENOM" id="CLU_2046229_0_0_11"/>
<dbReference type="Proteomes" id="UP000001937">
    <property type="component" value="Chromosome"/>
</dbReference>
<evidence type="ECO:0000256" key="1">
    <source>
        <dbReference type="SAM" id="MobiDB-lite"/>
    </source>
</evidence>
<evidence type="ECO:0000313" key="4">
    <source>
        <dbReference type="Proteomes" id="UP000001937"/>
    </source>
</evidence>
<keyword evidence="2" id="KW-1133">Transmembrane helix</keyword>
<dbReference type="KEGG" id="fra:Francci3_0787"/>
<keyword evidence="2" id="KW-0812">Transmembrane</keyword>
<keyword evidence="4" id="KW-1185">Reference proteome</keyword>
<name>Q2JEX1_FRACC</name>
<keyword evidence="2" id="KW-0472">Membrane</keyword>
<proteinExistence type="predicted"/>
<dbReference type="EMBL" id="CP000249">
    <property type="protein sequence ID" value="ABD10171.1"/>
    <property type="molecule type" value="Genomic_DNA"/>
</dbReference>
<sequence length="120" mass="12984">MFGVAFAIGFRSPAGLGRWLAAVGVLALFVLSLSWLQGFARNQQPRAGQNHLAVRRADKVLTSPLTIAYTSRLRTRAPGDFRTTDPISGSHLVTAADDRASVGQVRRQAPFPIPRRGSSK</sequence>
<evidence type="ECO:0000256" key="2">
    <source>
        <dbReference type="SAM" id="Phobius"/>
    </source>
</evidence>
<protein>
    <submittedName>
        <fullName evidence="3">Uncharacterized protein</fullName>
    </submittedName>
</protein>
<gene>
    <name evidence="3" type="ordered locus">Francci3_0787</name>
</gene>
<feature type="region of interest" description="Disordered" evidence="1">
    <location>
        <begin position="98"/>
        <end position="120"/>
    </location>
</feature>
<organism evidence="3 4">
    <name type="scientific">Frankia casuarinae (strain DSM 45818 / CECT 9043 / HFP020203 / CcI3)</name>
    <dbReference type="NCBI Taxonomy" id="106370"/>
    <lineage>
        <taxon>Bacteria</taxon>
        <taxon>Bacillati</taxon>
        <taxon>Actinomycetota</taxon>
        <taxon>Actinomycetes</taxon>
        <taxon>Frankiales</taxon>
        <taxon>Frankiaceae</taxon>
        <taxon>Frankia</taxon>
    </lineage>
</organism>
<feature type="transmembrane region" description="Helical" evidence="2">
    <location>
        <begin position="16"/>
        <end position="36"/>
    </location>
</feature>